<dbReference type="OrthoDB" id="3798962at2759"/>
<evidence type="ECO:0000256" key="1">
    <source>
        <dbReference type="SAM" id="SignalP"/>
    </source>
</evidence>
<dbReference type="HOGENOM" id="CLU_826589_0_0_1"/>
<dbReference type="Proteomes" id="UP000002668">
    <property type="component" value="Genome"/>
</dbReference>
<protein>
    <submittedName>
        <fullName evidence="2">Predicted protein</fullName>
    </submittedName>
</protein>
<dbReference type="GeneID" id="13282206"/>
<dbReference type="VEuPathDB" id="FungiDB:LEMA_P080000.1"/>
<gene>
    <name evidence="2" type="ORF">LEMA_P080000.1</name>
</gene>
<evidence type="ECO:0000313" key="3">
    <source>
        <dbReference type="Proteomes" id="UP000002668"/>
    </source>
</evidence>
<dbReference type="EMBL" id="FP929134">
    <property type="protein sequence ID" value="CBX98761.1"/>
    <property type="molecule type" value="Genomic_DNA"/>
</dbReference>
<accession>E5A563</accession>
<name>E5A563_LEPMJ</name>
<dbReference type="InParanoid" id="E5A563"/>
<feature type="signal peptide" evidence="1">
    <location>
        <begin position="1"/>
        <end position="16"/>
    </location>
</feature>
<dbReference type="AlphaFoldDB" id="E5A563"/>
<keyword evidence="1" id="KW-0732">Signal</keyword>
<sequence>MLFPTLMLAFASLSHAQSASESLTSVVASLESHTPSSSTPTPTISSSTKRQTTGILLPFYAPYPISEATDPRTSASALTSSSSFDTAKYWQHTYRDYYASIITVISTSTIVYAIDCAPNSAHPSYTKNDFQSFSVCGASVVGRGPMTVTQGPEQWHYAVSQTEPSLNLTQTRFSRPTTRTQLDITCEALTASLKSCWNAEPLTSSSAVVSGSLSWSQSLSSSISMDDGSEEQSRGEISSLLQNFSTMTEVLVTMTGGVEKIPGEMFSSLSSVAETITTAPVSSSSSSSVSASPSASVSAGVSQSSSTAAAPRITGAVGMEVMFGAAGVLGAAVFGF</sequence>
<organism evidence="3">
    <name type="scientific">Leptosphaeria maculans (strain JN3 / isolate v23.1.3 / race Av1-4-5-6-7-8)</name>
    <name type="common">Blackleg fungus</name>
    <name type="synonym">Phoma lingam</name>
    <dbReference type="NCBI Taxonomy" id="985895"/>
    <lineage>
        <taxon>Eukaryota</taxon>
        <taxon>Fungi</taxon>
        <taxon>Dikarya</taxon>
        <taxon>Ascomycota</taxon>
        <taxon>Pezizomycotina</taxon>
        <taxon>Dothideomycetes</taxon>
        <taxon>Pleosporomycetidae</taxon>
        <taxon>Pleosporales</taxon>
        <taxon>Pleosporineae</taxon>
        <taxon>Leptosphaeriaceae</taxon>
        <taxon>Plenodomus</taxon>
        <taxon>Plenodomus lingam/Leptosphaeria maculans species complex</taxon>
    </lineage>
</organism>
<keyword evidence="3" id="KW-1185">Reference proteome</keyword>
<reference evidence="3" key="1">
    <citation type="journal article" date="2011" name="Nat. Commun.">
        <title>Effector diversification within compartments of the Leptosphaeria maculans genome affected by Repeat-Induced Point mutations.</title>
        <authorList>
            <person name="Rouxel T."/>
            <person name="Grandaubert J."/>
            <person name="Hane J.K."/>
            <person name="Hoede C."/>
            <person name="van de Wouw A.P."/>
            <person name="Couloux A."/>
            <person name="Dominguez V."/>
            <person name="Anthouard V."/>
            <person name="Bally P."/>
            <person name="Bourras S."/>
            <person name="Cozijnsen A.J."/>
            <person name="Ciuffetti L.M."/>
            <person name="Degrave A."/>
            <person name="Dilmaghani A."/>
            <person name="Duret L."/>
            <person name="Fudal I."/>
            <person name="Goodwin S.B."/>
            <person name="Gout L."/>
            <person name="Glaser N."/>
            <person name="Linglin J."/>
            <person name="Kema G.H.J."/>
            <person name="Lapalu N."/>
            <person name="Lawrence C.B."/>
            <person name="May K."/>
            <person name="Meyer M."/>
            <person name="Ollivier B."/>
            <person name="Poulain J."/>
            <person name="Schoch C.L."/>
            <person name="Simon A."/>
            <person name="Spatafora J.W."/>
            <person name="Stachowiak A."/>
            <person name="Turgeon B.G."/>
            <person name="Tyler B.M."/>
            <person name="Vincent D."/>
            <person name="Weissenbach J."/>
            <person name="Amselem J."/>
            <person name="Quesneville H."/>
            <person name="Oliver R.P."/>
            <person name="Wincker P."/>
            <person name="Balesdent M.-H."/>
            <person name="Howlett B.J."/>
        </authorList>
    </citation>
    <scope>NUCLEOTIDE SEQUENCE [LARGE SCALE GENOMIC DNA]</scope>
    <source>
        <strain evidence="3">JN3 / isolate v23.1.3 / race Av1-4-5-6-7-8</strain>
    </source>
</reference>
<evidence type="ECO:0000313" key="2">
    <source>
        <dbReference type="EMBL" id="CBX98761.1"/>
    </source>
</evidence>
<feature type="chain" id="PRO_5003194816" evidence="1">
    <location>
        <begin position="17"/>
        <end position="336"/>
    </location>
</feature>
<proteinExistence type="predicted"/>